<evidence type="ECO:0000313" key="1">
    <source>
        <dbReference type="EMBL" id="RXR28931.1"/>
    </source>
</evidence>
<gene>
    <name evidence="1" type="ORF">EQG66_07590</name>
</gene>
<sequence length="151" mass="15996">MSVSDNALIEQHCASQQIARAIGLFMGAGRKYSVADVSLGTGIPSRTLSSYIASGEERRTPAADKLLVLMHFFGTEFASKVLGSIGLGAHEVVVKHERPGAVIATLAAATSMIADMATDGFIDHRERAQLEPVADNVIATLQPFATRKTAE</sequence>
<evidence type="ECO:0000313" key="2">
    <source>
        <dbReference type="Proteomes" id="UP000290958"/>
    </source>
</evidence>
<comment type="caution">
    <text evidence="1">The sequence shown here is derived from an EMBL/GenBank/DDBJ whole genome shotgun (WGS) entry which is preliminary data.</text>
</comment>
<protein>
    <submittedName>
        <fullName evidence="1">Uncharacterized protein</fullName>
    </submittedName>
</protein>
<name>A0A4Q1KGV4_9SPHN</name>
<keyword evidence="2" id="KW-1185">Reference proteome</keyword>
<accession>A0A4Q1KGV4</accession>
<dbReference type="OrthoDB" id="7569852at2"/>
<organism evidence="1 2">
    <name type="scientific">Sphingobium fluviale</name>
    <dbReference type="NCBI Taxonomy" id="2506423"/>
    <lineage>
        <taxon>Bacteria</taxon>
        <taxon>Pseudomonadati</taxon>
        <taxon>Pseudomonadota</taxon>
        <taxon>Alphaproteobacteria</taxon>
        <taxon>Sphingomonadales</taxon>
        <taxon>Sphingomonadaceae</taxon>
        <taxon>Sphingobium</taxon>
    </lineage>
</organism>
<dbReference type="Proteomes" id="UP000290958">
    <property type="component" value="Unassembled WGS sequence"/>
</dbReference>
<dbReference type="EMBL" id="SBKP01000006">
    <property type="protein sequence ID" value="RXR28931.1"/>
    <property type="molecule type" value="Genomic_DNA"/>
</dbReference>
<reference evidence="2" key="1">
    <citation type="submission" date="2019-01" db="EMBL/GenBank/DDBJ databases">
        <title>Cytophagaceae bacterium strain CAR-16.</title>
        <authorList>
            <person name="Chen W.-M."/>
        </authorList>
    </citation>
    <scope>NUCLEOTIDE SEQUENCE [LARGE SCALE GENOMIC DNA]</scope>
    <source>
        <strain evidence="2">CHR27</strain>
    </source>
</reference>
<dbReference type="AlphaFoldDB" id="A0A4Q1KGV4"/>
<dbReference type="RefSeq" id="WP_129403995.1">
    <property type="nucleotide sequence ID" value="NZ_SBKP01000006.1"/>
</dbReference>
<proteinExistence type="predicted"/>